<evidence type="ECO:0000313" key="3">
    <source>
        <dbReference type="EnsemblMetazoa" id="ASIC009352-PA"/>
    </source>
</evidence>
<reference evidence="3" key="2">
    <citation type="submission" date="2020-05" db="UniProtKB">
        <authorList>
            <consortium name="EnsemblMetazoa"/>
        </authorList>
    </citation>
    <scope>IDENTIFICATION</scope>
</reference>
<gene>
    <name evidence="2" type="ORF">ZHAS_00009352</name>
</gene>
<accession>A0A084VUS7</accession>
<dbReference type="Proteomes" id="UP000030765">
    <property type="component" value="Unassembled WGS sequence"/>
</dbReference>
<evidence type="ECO:0000313" key="4">
    <source>
        <dbReference type="Proteomes" id="UP000030765"/>
    </source>
</evidence>
<evidence type="ECO:0000256" key="1">
    <source>
        <dbReference type="SAM" id="MobiDB-lite"/>
    </source>
</evidence>
<evidence type="ECO:0000313" key="2">
    <source>
        <dbReference type="EMBL" id="KFB41721.1"/>
    </source>
</evidence>
<feature type="region of interest" description="Disordered" evidence="1">
    <location>
        <begin position="27"/>
        <end position="66"/>
    </location>
</feature>
<protein>
    <submittedName>
        <fullName evidence="2 3">Uncharacterized protein</fullName>
    </submittedName>
</protein>
<sequence>MAIIVFHPSLAAPRPAEPEDIPLFVRTSRANPQGSPYGRINSGSPLPRPASRGMNRTGNKARFVVE</sequence>
<dbReference type="VEuPathDB" id="VectorBase:ASIC009352"/>
<name>A0A084VUS7_ANOSI</name>
<dbReference type="EnsemblMetazoa" id="ASIC009352-RA">
    <property type="protein sequence ID" value="ASIC009352-PA"/>
    <property type="gene ID" value="ASIC009352"/>
</dbReference>
<reference evidence="2 4" key="1">
    <citation type="journal article" date="2014" name="BMC Genomics">
        <title>Genome sequence of Anopheles sinensis provides insight into genetics basis of mosquito competence for malaria parasites.</title>
        <authorList>
            <person name="Zhou D."/>
            <person name="Zhang D."/>
            <person name="Ding G."/>
            <person name="Shi L."/>
            <person name="Hou Q."/>
            <person name="Ye Y."/>
            <person name="Xu Y."/>
            <person name="Zhou H."/>
            <person name="Xiong C."/>
            <person name="Li S."/>
            <person name="Yu J."/>
            <person name="Hong S."/>
            <person name="Yu X."/>
            <person name="Zou P."/>
            <person name="Chen C."/>
            <person name="Chang X."/>
            <person name="Wang W."/>
            <person name="Lv Y."/>
            <person name="Sun Y."/>
            <person name="Ma L."/>
            <person name="Shen B."/>
            <person name="Zhu C."/>
        </authorList>
    </citation>
    <scope>NUCLEOTIDE SEQUENCE [LARGE SCALE GENOMIC DNA]</scope>
</reference>
<proteinExistence type="predicted"/>
<dbReference type="EMBL" id="ATLV01017008">
    <property type="status" value="NOT_ANNOTATED_CDS"/>
    <property type="molecule type" value="Genomic_DNA"/>
</dbReference>
<dbReference type="AlphaFoldDB" id="A0A084VUS7"/>
<organism evidence="2">
    <name type="scientific">Anopheles sinensis</name>
    <name type="common">Mosquito</name>
    <dbReference type="NCBI Taxonomy" id="74873"/>
    <lineage>
        <taxon>Eukaryota</taxon>
        <taxon>Metazoa</taxon>
        <taxon>Ecdysozoa</taxon>
        <taxon>Arthropoda</taxon>
        <taxon>Hexapoda</taxon>
        <taxon>Insecta</taxon>
        <taxon>Pterygota</taxon>
        <taxon>Neoptera</taxon>
        <taxon>Endopterygota</taxon>
        <taxon>Diptera</taxon>
        <taxon>Nematocera</taxon>
        <taxon>Culicoidea</taxon>
        <taxon>Culicidae</taxon>
        <taxon>Anophelinae</taxon>
        <taxon>Anopheles</taxon>
    </lineage>
</organism>
<dbReference type="EMBL" id="KE525142">
    <property type="protein sequence ID" value="KFB41721.1"/>
    <property type="molecule type" value="Genomic_DNA"/>
</dbReference>
<keyword evidence="4" id="KW-1185">Reference proteome</keyword>